<reference evidence="2 3" key="1">
    <citation type="submission" date="2018-09" db="EMBL/GenBank/DDBJ databases">
        <title>Metagenome Assembled Genomes from an Advanced Water Purification Facility.</title>
        <authorList>
            <person name="Stamps B.W."/>
            <person name="Spear J.R."/>
        </authorList>
    </citation>
    <scope>NUCLEOTIDE SEQUENCE [LARGE SCALE GENOMIC DNA]</scope>
    <source>
        <strain evidence="2">Bin_63_2</strain>
    </source>
</reference>
<feature type="coiled-coil region" evidence="1">
    <location>
        <begin position="624"/>
        <end position="676"/>
    </location>
</feature>
<proteinExistence type="predicted"/>
<dbReference type="Proteomes" id="UP000321026">
    <property type="component" value="Unassembled WGS sequence"/>
</dbReference>
<sequence>MNQKLIDIDPSSGEKIQNADDADRISNLKKYVSDWYSVFNININSARLDALYITDSQWDSSDQANRFMNEKPSLQFNYLYAMVSSILAEHRQNTAEIKVMPTSTSTSEEDVDIRENSIRQITYDNKAPILYQNALQQSLTRGWSAMRVDIEQSKSNPFFKDIKMYGFKQPDAAFFDPTAQMQDKSDGRFCGYFDVLTIDEYKRLYPDADTEMSFPASMMMDTYLESGTFTKLIRIANIYIKEFFTKKMALLSNGQSMDYEKAEEIVNAEKKTIKAIYKIMGSTGQGDEQQLMPQFEPIRIVDEMDVEDYRIMHYRANGDEILEQAEWPCKELPIVFVDCDSHYLDGLQITKSFHRYAKDAQNLLNYVNSEAAYAILSANNTQFIGTDEMIAGYENDWLNPQRKKAILRYKKQADGTKPEPLPPREIPQSLMMIKQQAATDLMAVLGRFEANRGSDGNEPSGVALVNRIKQGNLASFVPIDNLNRAIEQLGRIILRLMPKIYDTTRTIMTMDSNGRSKPEMINNPVAGEYKNDMSIDDFDVMVQVGSNYEIQKAEALAQLKDLYSVLPQAALATADMYGENINIQKSPKLVERLKNYVLPPEILAKESGEQLPPPPPNPETILQQQKLQEEMQKIKNDADKNKLDAQKLQIEYQIALLEAQVQQAKLKAELQKASLDAIGSASKHVADMHKTSATHAKAQADILRGINDVASSTGM</sequence>
<evidence type="ECO:0000313" key="2">
    <source>
        <dbReference type="EMBL" id="TXG78024.1"/>
    </source>
</evidence>
<evidence type="ECO:0008006" key="4">
    <source>
        <dbReference type="Google" id="ProtNLM"/>
    </source>
</evidence>
<dbReference type="Pfam" id="PF16510">
    <property type="entry name" value="P22_portal"/>
    <property type="match status" value="1"/>
</dbReference>
<accession>A0A5C7JA86</accession>
<name>A0A5C7JA86_9BACT</name>
<evidence type="ECO:0000313" key="3">
    <source>
        <dbReference type="Proteomes" id="UP000321026"/>
    </source>
</evidence>
<keyword evidence="1" id="KW-0175">Coiled coil</keyword>
<comment type="caution">
    <text evidence="2">The sequence shown here is derived from an EMBL/GenBank/DDBJ whole genome shotgun (WGS) entry which is preliminary data.</text>
</comment>
<evidence type="ECO:0000256" key="1">
    <source>
        <dbReference type="SAM" id="Coils"/>
    </source>
</evidence>
<protein>
    <recommendedName>
        <fullName evidence="4">Phage portal protein</fullName>
    </recommendedName>
</protein>
<organism evidence="2 3">
    <name type="scientific">Candidatus Dojkabacteria bacterium</name>
    <dbReference type="NCBI Taxonomy" id="2099670"/>
    <lineage>
        <taxon>Bacteria</taxon>
        <taxon>Candidatus Dojkabacteria</taxon>
    </lineage>
</organism>
<dbReference type="InterPro" id="IPR032427">
    <property type="entry name" value="P22_portal"/>
</dbReference>
<gene>
    <name evidence="2" type="ORF">E6Q11_01800</name>
</gene>
<dbReference type="AlphaFoldDB" id="A0A5C7JA86"/>
<dbReference type="EMBL" id="SSDS01000029">
    <property type="protein sequence ID" value="TXG78024.1"/>
    <property type="molecule type" value="Genomic_DNA"/>
</dbReference>